<dbReference type="OrthoDB" id="234496at2"/>
<dbReference type="InterPro" id="IPR046335">
    <property type="entry name" value="LacI/GalR-like_sensor"/>
</dbReference>
<dbReference type="CDD" id="cd01392">
    <property type="entry name" value="HTH_LacI"/>
    <property type="match status" value="1"/>
</dbReference>
<evidence type="ECO:0000313" key="5">
    <source>
        <dbReference type="EMBL" id="RJE84053.1"/>
    </source>
</evidence>
<evidence type="ECO:0000259" key="4">
    <source>
        <dbReference type="PROSITE" id="PS50932"/>
    </source>
</evidence>
<evidence type="ECO:0000256" key="2">
    <source>
        <dbReference type="ARBA" id="ARBA00023125"/>
    </source>
</evidence>
<name>A0A418SSV1_9RHOB</name>
<dbReference type="Pfam" id="PF00356">
    <property type="entry name" value="LacI"/>
    <property type="match status" value="1"/>
</dbReference>
<protein>
    <submittedName>
        <fullName evidence="5">LacI family transcriptional regulator</fullName>
    </submittedName>
</protein>
<dbReference type="EMBL" id="QZCG01000009">
    <property type="protein sequence ID" value="RJE84053.1"/>
    <property type="molecule type" value="Genomic_DNA"/>
</dbReference>
<dbReference type="PROSITE" id="PS50932">
    <property type="entry name" value="HTH_LACI_2"/>
    <property type="match status" value="1"/>
</dbReference>
<proteinExistence type="predicted"/>
<dbReference type="Proteomes" id="UP000284202">
    <property type="component" value="Unassembled WGS sequence"/>
</dbReference>
<dbReference type="AlphaFoldDB" id="A0A418SSV1"/>
<keyword evidence="2" id="KW-0238">DNA-binding</keyword>
<feature type="domain" description="HTH lacI-type" evidence="4">
    <location>
        <begin position="3"/>
        <end position="57"/>
    </location>
</feature>
<dbReference type="SUPFAM" id="SSF53822">
    <property type="entry name" value="Periplasmic binding protein-like I"/>
    <property type="match status" value="1"/>
</dbReference>
<dbReference type="GO" id="GO:0000976">
    <property type="term" value="F:transcription cis-regulatory region binding"/>
    <property type="evidence" value="ECO:0007669"/>
    <property type="project" value="TreeGrafter"/>
</dbReference>
<dbReference type="PANTHER" id="PTHR30146:SF33">
    <property type="entry name" value="TRANSCRIPTIONAL REGULATOR"/>
    <property type="match status" value="1"/>
</dbReference>
<dbReference type="Gene3D" id="1.10.260.40">
    <property type="entry name" value="lambda repressor-like DNA-binding domains"/>
    <property type="match status" value="1"/>
</dbReference>
<dbReference type="SMART" id="SM00354">
    <property type="entry name" value="HTH_LACI"/>
    <property type="match status" value="1"/>
</dbReference>
<dbReference type="PANTHER" id="PTHR30146">
    <property type="entry name" value="LACI-RELATED TRANSCRIPTIONAL REPRESSOR"/>
    <property type="match status" value="1"/>
</dbReference>
<organism evidence="5 6">
    <name type="scientific">Paracoccus onubensis</name>
    <dbReference type="NCBI Taxonomy" id="1675788"/>
    <lineage>
        <taxon>Bacteria</taxon>
        <taxon>Pseudomonadati</taxon>
        <taxon>Pseudomonadota</taxon>
        <taxon>Alphaproteobacteria</taxon>
        <taxon>Rhodobacterales</taxon>
        <taxon>Paracoccaceae</taxon>
        <taxon>Paracoccus</taxon>
    </lineage>
</organism>
<sequence length="333" mass="35505">MHATVDDVAALAGVSTATVSRCLNDPDRVLPATRKKVMEAIRTLNYSPNFGARALASRRTGIIGAVVPTLENAVFAHGIDAFEHALPEGKFALLVASYGYDPQREREQIEALVARGADGLLLVGFDRDPAIYEWLAIRKVPYVLAWACGDAHPYAGFDNVAGIVAMVRLVLDLGHRNISMLSGLTAGNDRARNRLEGARALLAEKGLSFRGVAEVPYGLENGAKAFAELMADRAVTAVVCGNDVLAAGALRAAHRMGLRVPEDVTITGFDDIDIASITFPELTTVRVPHKRMGQEAAALLQQLIDGKSGQSILLPTKIVARGTHAPPPSCRNA</sequence>
<comment type="caution">
    <text evidence="5">The sequence shown here is derived from an EMBL/GenBank/DDBJ whole genome shotgun (WGS) entry which is preliminary data.</text>
</comment>
<dbReference type="InterPro" id="IPR028082">
    <property type="entry name" value="Peripla_BP_I"/>
</dbReference>
<reference evidence="6" key="1">
    <citation type="submission" date="2018-09" db="EMBL/GenBank/DDBJ databases">
        <title>Acidovorax cavernicola nov. sp. isolated from Gruta de las Maravillas (Aracena, Spain).</title>
        <authorList>
            <person name="Jurado V."/>
            <person name="Gutierrez-Patricio S."/>
            <person name="Gonzalez-Pimentel J.L."/>
            <person name="Miller A.Z."/>
            <person name="Laiz L."/>
            <person name="Saiz-Jimenez C."/>
        </authorList>
    </citation>
    <scope>NUCLEOTIDE SEQUENCE [LARGE SCALE GENOMIC DNA]</scope>
    <source>
        <strain evidence="6">1011MAR3C25</strain>
    </source>
</reference>
<dbReference type="PRINTS" id="PR00036">
    <property type="entry name" value="HTHLACI"/>
</dbReference>
<evidence type="ECO:0000313" key="6">
    <source>
        <dbReference type="Proteomes" id="UP000284202"/>
    </source>
</evidence>
<dbReference type="InterPro" id="IPR010982">
    <property type="entry name" value="Lambda_DNA-bd_dom_sf"/>
</dbReference>
<dbReference type="InterPro" id="IPR000843">
    <property type="entry name" value="HTH_LacI"/>
</dbReference>
<keyword evidence="1" id="KW-0805">Transcription regulation</keyword>
<keyword evidence="6" id="KW-1185">Reference proteome</keyword>
<evidence type="ECO:0000256" key="1">
    <source>
        <dbReference type="ARBA" id="ARBA00023015"/>
    </source>
</evidence>
<gene>
    <name evidence="5" type="ORF">D3P04_13650</name>
</gene>
<dbReference type="Gene3D" id="3.40.50.2300">
    <property type="match status" value="2"/>
</dbReference>
<dbReference type="GO" id="GO:0003700">
    <property type="term" value="F:DNA-binding transcription factor activity"/>
    <property type="evidence" value="ECO:0007669"/>
    <property type="project" value="TreeGrafter"/>
</dbReference>
<evidence type="ECO:0000256" key="3">
    <source>
        <dbReference type="ARBA" id="ARBA00023163"/>
    </source>
</evidence>
<accession>A0A418SSV1</accession>
<dbReference type="Pfam" id="PF13377">
    <property type="entry name" value="Peripla_BP_3"/>
    <property type="match status" value="1"/>
</dbReference>
<dbReference type="SUPFAM" id="SSF47413">
    <property type="entry name" value="lambda repressor-like DNA-binding domains"/>
    <property type="match status" value="1"/>
</dbReference>
<keyword evidence="3" id="KW-0804">Transcription</keyword>